<dbReference type="Pfam" id="PF00535">
    <property type="entry name" value="Glycos_transf_2"/>
    <property type="match status" value="1"/>
</dbReference>
<keyword evidence="1" id="KW-1133">Transmembrane helix</keyword>
<gene>
    <name evidence="3" type="ORF">GOB87_02515</name>
</gene>
<organism evidence="3 4">
    <name type="scientific">Acetobacter estunensis</name>
    <dbReference type="NCBI Taxonomy" id="104097"/>
    <lineage>
        <taxon>Bacteria</taxon>
        <taxon>Pseudomonadati</taxon>
        <taxon>Pseudomonadota</taxon>
        <taxon>Alphaproteobacteria</taxon>
        <taxon>Acetobacterales</taxon>
        <taxon>Acetobacteraceae</taxon>
        <taxon>Acetobacter</taxon>
    </lineage>
</organism>
<dbReference type="AlphaFoldDB" id="A0A967EGT9"/>
<name>A0A967EGT9_9PROT</name>
<dbReference type="SUPFAM" id="SSF53448">
    <property type="entry name" value="Nucleotide-diphospho-sugar transferases"/>
    <property type="match status" value="1"/>
</dbReference>
<dbReference type="InterPro" id="IPR001173">
    <property type="entry name" value="Glyco_trans_2-like"/>
</dbReference>
<comment type="caution">
    <text evidence="3">The sequence shown here is derived from an EMBL/GenBank/DDBJ whole genome shotgun (WGS) entry which is preliminary data.</text>
</comment>
<dbReference type="InterPro" id="IPR050834">
    <property type="entry name" value="Glycosyltransf_2"/>
</dbReference>
<keyword evidence="1" id="KW-0812">Transmembrane</keyword>
<sequence length="319" mass="34938">MSTFSVIIPVYNAEAFLERAVRSVQTQTQPPLEILMVDDCSTDNTREVVKRLAAEDPRIRLFQTPKNGGPSAARNLGIANATGEWIAILDADDAFAPTRLEKLGAIASRRGDIDMLADDLLYFDADANCISGRANATAGLSGHVVTLDDFLRHNQVDGSGMDWGLLKPCFRRAFLEKTGLHYRADMRHGEDFALVVSLLLAGAMFVLLDDALYLYTQRSGAVSGRLSALSRTSIAYGALARSALELAQQPEIARQPELVQLLQCRAEGLMRLDDAHFFSVAVRKGDVVGLGRRALERPSFLTQVASQVGRAVKRRLARH</sequence>
<dbReference type="Gene3D" id="3.90.550.10">
    <property type="entry name" value="Spore Coat Polysaccharide Biosynthesis Protein SpsA, Chain A"/>
    <property type="match status" value="1"/>
</dbReference>
<dbReference type="RefSeq" id="WP_166312978.1">
    <property type="nucleotide sequence ID" value="NZ_WOTH01000003.1"/>
</dbReference>
<evidence type="ECO:0000256" key="1">
    <source>
        <dbReference type="SAM" id="Phobius"/>
    </source>
</evidence>
<feature type="transmembrane region" description="Helical" evidence="1">
    <location>
        <begin position="192"/>
        <end position="215"/>
    </location>
</feature>
<accession>A0A967EGT9</accession>
<proteinExistence type="predicted"/>
<keyword evidence="4" id="KW-1185">Reference proteome</keyword>
<feature type="domain" description="Glycosyltransferase 2-like" evidence="2">
    <location>
        <begin position="5"/>
        <end position="106"/>
    </location>
</feature>
<dbReference type="CDD" id="cd00761">
    <property type="entry name" value="Glyco_tranf_GTA_type"/>
    <property type="match status" value="1"/>
</dbReference>
<evidence type="ECO:0000313" key="3">
    <source>
        <dbReference type="EMBL" id="NHO52837.1"/>
    </source>
</evidence>
<dbReference type="PANTHER" id="PTHR43685:SF2">
    <property type="entry name" value="GLYCOSYLTRANSFERASE 2-LIKE DOMAIN-CONTAINING PROTEIN"/>
    <property type="match status" value="1"/>
</dbReference>
<dbReference type="Proteomes" id="UP000597459">
    <property type="component" value="Unassembled WGS sequence"/>
</dbReference>
<dbReference type="InterPro" id="IPR029044">
    <property type="entry name" value="Nucleotide-diphossugar_trans"/>
</dbReference>
<reference evidence="3" key="1">
    <citation type="submission" date="2019-11" db="EMBL/GenBank/DDBJ databases">
        <title>Description of new Acetobacter species.</title>
        <authorList>
            <person name="Cleenwerck I."/>
            <person name="Sombolestani A.S."/>
        </authorList>
    </citation>
    <scope>NUCLEOTIDE SEQUENCE</scope>
    <source>
        <strain evidence="3">LMG 1626</strain>
    </source>
</reference>
<dbReference type="EMBL" id="WOTH01000003">
    <property type="protein sequence ID" value="NHO52837.1"/>
    <property type="molecule type" value="Genomic_DNA"/>
</dbReference>
<keyword evidence="1" id="KW-0472">Membrane</keyword>
<evidence type="ECO:0000313" key="4">
    <source>
        <dbReference type="Proteomes" id="UP000597459"/>
    </source>
</evidence>
<evidence type="ECO:0000259" key="2">
    <source>
        <dbReference type="Pfam" id="PF00535"/>
    </source>
</evidence>
<protein>
    <submittedName>
        <fullName evidence="3">Glycosyltransferase</fullName>
    </submittedName>
</protein>
<dbReference type="PANTHER" id="PTHR43685">
    <property type="entry name" value="GLYCOSYLTRANSFERASE"/>
    <property type="match status" value="1"/>
</dbReference>